<evidence type="ECO:0000256" key="1">
    <source>
        <dbReference type="SAM" id="MobiDB-lite"/>
    </source>
</evidence>
<feature type="region of interest" description="Disordered" evidence="1">
    <location>
        <begin position="1"/>
        <end position="22"/>
    </location>
</feature>
<reference evidence="2 3" key="1">
    <citation type="journal article" date="2021" name="Elife">
        <title>Chloroplast acquisition without the gene transfer in kleptoplastic sea slugs, Plakobranchus ocellatus.</title>
        <authorList>
            <person name="Maeda T."/>
            <person name="Takahashi S."/>
            <person name="Yoshida T."/>
            <person name="Shimamura S."/>
            <person name="Takaki Y."/>
            <person name="Nagai Y."/>
            <person name="Toyoda A."/>
            <person name="Suzuki Y."/>
            <person name="Arimoto A."/>
            <person name="Ishii H."/>
            <person name="Satoh N."/>
            <person name="Nishiyama T."/>
            <person name="Hasebe M."/>
            <person name="Maruyama T."/>
            <person name="Minagawa J."/>
            <person name="Obokata J."/>
            <person name="Shigenobu S."/>
        </authorList>
    </citation>
    <scope>NUCLEOTIDE SEQUENCE [LARGE SCALE GENOMIC DNA]</scope>
</reference>
<organism evidence="2 3">
    <name type="scientific">Elysia marginata</name>
    <dbReference type="NCBI Taxonomy" id="1093978"/>
    <lineage>
        <taxon>Eukaryota</taxon>
        <taxon>Metazoa</taxon>
        <taxon>Spiralia</taxon>
        <taxon>Lophotrochozoa</taxon>
        <taxon>Mollusca</taxon>
        <taxon>Gastropoda</taxon>
        <taxon>Heterobranchia</taxon>
        <taxon>Euthyneura</taxon>
        <taxon>Panpulmonata</taxon>
        <taxon>Sacoglossa</taxon>
        <taxon>Placobranchoidea</taxon>
        <taxon>Plakobranchidae</taxon>
        <taxon>Elysia</taxon>
    </lineage>
</organism>
<comment type="caution">
    <text evidence="2">The sequence shown here is derived from an EMBL/GenBank/DDBJ whole genome shotgun (WGS) entry which is preliminary data.</text>
</comment>
<keyword evidence="3" id="KW-1185">Reference proteome</keyword>
<gene>
    <name evidence="2" type="ORF">ElyMa_006161800</name>
</gene>
<protein>
    <submittedName>
        <fullName evidence="2">Uncharacterized protein</fullName>
    </submittedName>
</protein>
<dbReference type="EMBL" id="BMAT01012375">
    <property type="protein sequence ID" value="GFR90893.1"/>
    <property type="molecule type" value="Genomic_DNA"/>
</dbReference>
<name>A0AAV4GYA8_9GAST</name>
<accession>A0AAV4GYA8</accession>
<dbReference type="AlphaFoldDB" id="A0AAV4GYA8"/>
<feature type="compositionally biased region" description="Polar residues" evidence="1">
    <location>
        <begin position="8"/>
        <end position="19"/>
    </location>
</feature>
<evidence type="ECO:0000313" key="2">
    <source>
        <dbReference type="EMBL" id="GFR90893.1"/>
    </source>
</evidence>
<evidence type="ECO:0000313" key="3">
    <source>
        <dbReference type="Proteomes" id="UP000762676"/>
    </source>
</evidence>
<dbReference type="Proteomes" id="UP000762676">
    <property type="component" value="Unassembled WGS sequence"/>
</dbReference>
<proteinExistence type="predicted"/>
<sequence>MSLLTRKPSLSPSGKTLAQRSGGAWFDPGRVKPKNLKLVLAADSPSVWYYGFSAKSGRPRVRIIGLGVVYASAPYTTLWQYAFNFLSAVTGITSK</sequence>